<dbReference type="SUPFAM" id="SSF50156">
    <property type="entry name" value="PDZ domain-like"/>
    <property type="match status" value="1"/>
</dbReference>
<dbReference type="InterPro" id="IPR001940">
    <property type="entry name" value="Peptidase_S1C"/>
</dbReference>
<dbReference type="EMBL" id="QNZL01000235">
    <property type="protein sequence ID" value="RTZ77890.1"/>
    <property type="molecule type" value="Genomic_DNA"/>
</dbReference>
<organism evidence="5 6">
    <name type="scientific">SAR324 cluster bacterium</name>
    <dbReference type="NCBI Taxonomy" id="2024889"/>
    <lineage>
        <taxon>Bacteria</taxon>
        <taxon>Deltaproteobacteria</taxon>
        <taxon>SAR324 cluster</taxon>
    </lineage>
</organism>
<dbReference type="Pfam" id="PF13365">
    <property type="entry name" value="Trypsin_2"/>
    <property type="match status" value="1"/>
</dbReference>
<dbReference type="Gene3D" id="2.40.10.120">
    <property type="match status" value="1"/>
</dbReference>
<dbReference type="Pfam" id="PF17815">
    <property type="entry name" value="PDZ_3"/>
    <property type="match status" value="1"/>
</dbReference>
<keyword evidence="2" id="KW-0378">Hydrolase</keyword>
<dbReference type="GO" id="GO:0006508">
    <property type="term" value="P:proteolysis"/>
    <property type="evidence" value="ECO:0007669"/>
    <property type="project" value="UniProtKB-KW"/>
</dbReference>
<dbReference type="PRINTS" id="PR00834">
    <property type="entry name" value="PROTEASES2C"/>
</dbReference>
<comment type="caution">
    <text evidence="5">The sequence shown here is derived from an EMBL/GenBank/DDBJ whole genome shotgun (WGS) entry which is preliminary data.</text>
</comment>
<proteinExistence type="predicted"/>
<evidence type="ECO:0000256" key="3">
    <source>
        <dbReference type="ARBA" id="ARBA00022825"/>
    </source>
</evidence>
<dbReference type="Gene3D" id="3.20.190.20">
    <property type="match status" value="1"/>
</dbReference>
<keyword evidence="1" id="KW-0645">Protease</keyword>
<evidence type="ECO:0000313" key="6">
    <source>
        <dbReference type="Proteomes" id="UP000286801"/>
    </source>
</evidence>
<dbReference type="Proteomes" id="UP000286801">
    <property type="component" value="Unassembled WGS sequence"/>
</dbReference>
<evidence type="ECO:0000313" key="5">
    <source>
        <dbReference type="EMBL" id="RTZ77890.1"/>
    </source>
</evidence>
<dbReference type="InterPro" id="IPR046449">
    <property type="entry name" value="DEGP_PDZ_sf"/>
</dbReference>
<evidence type="ECO:0000256" key="1">
    <source>
        <dbReference type="ARBA" id="ARBA00022670"/>
    </source>
</evidence>
<evidence type="ECO:0000259" key="4">
    <source>
        <dbReference type="Pfam" id="PF17815"/>
    </source>
</evidence>
<dbReference type="PANTHER" id="PTHR45980:SF9">
    <property type="entry name" value="PROTEASE DO-LIKE 10, MITOCHONDRIAL-RELATED"/>
    <property type="match status" value="1"/>
</dbReference>
<sequence>MNGFRCEFLLKDNPQFRKYFWIILLIECVWLALVSSVPASQNSVEQSVFRITNYQQSPDWKSPWKMKPTSQGQGSGFLIHDNWILTNAHVVSDSRMLLVNKISSPEPFLADVLAIAHDSDLALLKVRDPKFYQDLKPLELGGIPELRSRVRAYGYPVGGKELSRTEGVVSRIEFGTYVHPGIDSHLLIQTDSAINPGNSGGPVTQSGQAIGVAFQSNLRLNDVGYFIPVPLINRFLADIKDGRYDGVPEIGIETSSLINQHYRQYLGLPEDTGGILVERVVPHSSADGVLLIGDVLTKIEDLQIDAAGMVRYSEQQVTFFIEAENRQIGDSLQLQVWRKGKFINLTLTLKAPPFGSEMRNSYDELPEYVIFGGLVFIALNRNYIHSPGNITPPLAYEHWYREIERPRTRHEQVVIVTRVLPSPVNSGYTNLHNFIVSSLNGKPVRSLAHLEKMLKNMPPETTNVVFGSEWHKIPLVLNFKESLEQHNSVLKRYGIIDGSRIYADKNKDSQ</sequence>
<dbReference type="Gene3D" id="2.30.42.10">
    <property type="match status" value="1"/>
</dbReference>
<dbReference type="GO" id="GO:0004252">
    <property type="term" value="F:serine-type endopeptidase activity"/>
    <property type="evidence" value="ECO:0007669"/>
    <property type="project" value="InterPro"/>
</dbReference>
<dbReference type="InterPro" id="IPR041517">
    <property type="entry name" value="DEGP_PDZ"/>
</dbReference>
<dbReference type="InterPro" id="IPR009003">
    <property type="entry name" value="Peptidase_S1_PA"/>
</dbReference>
<dbReference type="InterPro" id="IPR036034">
    <property type="entry name" value="PDZ_sf"/>
</dbReference>
<dbReference type="AlphaFoldDB" id="A0A432G358"/>
<protein>
    <recommendedName>
        <fullName evidence="4">Protease Do-like PDZ domain-containing protein</fullName>
    </recommendedName>
</protein>
<accession>A0A432G358</accession>
<name>A0A432G358_9DELT</name>
<dbReference type="PANTHER" id="PTHR45980">
    <property type="match status" value="1"/>
</dbReference>
<gene>
    <name evidence="5" type="ORF">DSY97_08875</name>
</gene>
<dbReference type="SUPFAM" id="SSF50494">
    <property type="entry name" value="Trypsin-like serine proteases"/>
    <property type="match status" value="1"/>
</dbReference>
<reference evidence="5 6" key="1">
    <citation type="submission" date="2018-06" db="EMBL/GenBank/DDBJ databases">
        <title>Combined omics and stable isotope probing to characterize newly discovered Mariana Back-Arc vent microbial communities.</title>
        <authorList>
            <person name="Trembath-Reichert E."/>
            <person name="Huber J.A."/>
        </authorList>
    </citation>
    <scope>NUCLEOTIDE SEQUENCE [LARGE SCALE GENOMIC DNA]</scope>
    <source>
        <strain evidence="5">MAG 63_1</strain>
    </source>
</reference>
<evidence type="ECO:0000256" key="2">
    <source>
        <dbReference type="ARBA" id="ARBA00022801"/>
    </source>
</evidence>
<keyword evidence="3" id="KW-0720">Serine protease</keyword>
<feature type="domain" description="Protease Do-like PDZ" evidence="4">
    <location>
        <begin position="360"/>
        <end position="495"/>
    </location>
</feature>